<accession>A0A9X2W639</accession>
<sequence length="81" mass="8984">MKIDGSNATRIASTHRDMRRKPLGIERVSGHICPQTGYWQLLGSAVSPVVNVKKGTILPFYQGQPVGWKLKEYDLSTGIDD</sequence>
<dbReference type="EMBL" id="JALHAP010000075">
    <property type="protein sequence ID" value="MCT4701589.1"/>
    <property type="molecule type" value="Genomic_DNA"/>
</dbReference>
<gene>
    <name evidence="1" type="ORF">MUA00_07195</name>
</gene>
<evidence type="ECO:0000313" key="2">
    <source>
        <dbReference type="Proteomes" id="UP001150641"/>
    </source>
</evidence>
<reference evidence="1" key="1">
    <citation type="submission" date="2022-03" db="EMBL/GenBank/DDBJ databases">
        <title>Proposal of a novel genus Dryocolo and two novel species.</title>
        <authorList>
            <person name="Maddock D.W."/>
            <person name="Brady C.L."/>
            <person name="Denman S."/>
            <person name="Arnold D."/>
        </authorList>
    </citation>
    <scope>NUCLEOTIDE SEQUENCE</scope>
    <source>
        <strain evidence="1">H6W4</strain>
    </source>
</reference>
<dbReference type="RefSeq" id="WP_271122423.1">
    <property type="nucleotide sequence ID" value="NZ_JALHAN010000062.1"/>
</dbReference>
<name>A0A9X2W639_9ENTR</name>
<comment type="caution">
    <text evidence="1">The sequence shown here is derived from an EMBL/GenBank/DDBJ whole genome shotgun (WGS) entry which is preliminary data.</text>
</comment>
<protein>
    <submittedName>
        <fullName evidence="1">Uncharacterized protein</fullName>
    </submittedName>
</protein>
<keyword evidence="2" id="KW-1185">Reference proteome</keyword>
<organism evidence="1 2">
    <name type="scientific">Dryocola boscaweniae</name>
    <dbReference type="NCBI Taxonomy" id="2925397"/>
    <lineage>
        <taxon>Bacteria</taxon>
        <taxon>Pseudomonadati</taxon>
        <taxon>Pseudomonadota</taxon>
        <taxon>Gammaproteobacteria</taxon>
        <taxon>Enterobacterales</taxon>
        <taxon>Enterobacteriaceae</taxon>
        <taxon>Dryocola</taxon>
    </lineage>
</organism>
<evidence type="ECO:0000313" key="1">
    <source>
        <dbReference type="EMBL" id="MCT4701589.1"/>
    </source>
</evidence>
<proteinExistence type="predicted"/>
<dbReference type="Proteomes" id="UP001150641">
    <property type="component" value="Unassembled WGS sequence"/>
</dbReference>
<dbReference type="AlphaFoldDB" id="A0A9X2W639"/>